<dbReference type="EMBL" id="OP072523">
    <property type="protein sequence ID" value="UVX36384.1"/>
    <property type="molecule type" value="Genomic_DNA"/>
</dbReference>
<protein>
    <submittedName>
        <fullName evidence="1">Uncharacterized protein</fullName>
    </submittedName>
</protein>
<sequence>MNNNILTSDVLELFDRNHITANTLRKFVVESVADFLGDNKHDKVCGKLFDRWYQHVRRSIWVGAAQYVLQQHGFDHDEATTEAKQLYESLYADYNNRYHCWRRHEERKPNEE</sequence>
<proteinExistence type="predicted"/>
<name>A0ABY5TW19_9VIRU</name>
<organism evidence="1 2">
    <name type="scientific">Bacteriophage sp</name>
    <dbReference type="NCBI Taxonomy" id="38018"/>
    <lineage>
        <taxon>Viruses</taxon>
    </lineage>
</organism>
<evidence type="ECO:0000313" key="2">
    <source>
        <dbReference type="Proteomes" id="UP001160027"/>
    </source>
</evidence>
<reference evidence="2" key="1">
    <citation type="submission" date="2022-07" db="EMBL/GenBank/DDBJ databases">
        <title>High-quality bacteriophage genomes in the Japanese 4D cohort.</title>
        <authorList>
            <person name="Nishijima S."/>
        </authorList>
    </citation>
    <scope>NUCLEOTIDE SEQUENCE [LARGE SCALE GENOMIC DNA]</scope>
</reference>
<accession>A0ABY5TW19</accession>
<dbReference type="Proteomes" id="UP001160027">
    <property type="component" value="Segment"/>
</dbReference>
<evidence type="ECO:0000313" key="1">
    <source>
        <dbReference type="EMBL" id="UVX36384.1"/>
    </source>
</evidence>
<keyword evidence="2" id="KW-1185">Reference proteome</keyword>